<evidence type="ECO:0000256" key="1">
    <source>
        <dbReference type="ARBA" id="ARBA00001971"/>
    </source>
</evidence>
<dbReference type="InterPro" id="IPR001128">
    <property type="entry name" value="Cyt_P450"/>
</dbReference>
<keyword evidence="6" id="KW-0408">Iron</keyword>
<evidence type="ECO:0000256" key="5">
    <source>
        <dbReference type="ARBA" id="ARBA00023002"/>
    </source>
</evidence>
<dbReference type="PANTHER" id="PTHR24287">
    <property type="entry name" value="P450, PUTATIVE (EUROFUNG)-RELATED"/>
    <property type="match status" value="1"/>
</dbReference>
<evidence type="ECO:0000256" key="3">
    <source>
        <dbReference type="ARBA" id="ARBA00022617"/>
    </source>
</evidence>
<name>A0ABR1IY09_9AGAR</name>
<evidence type="ECO:0000256" key="4">
    <source>
        <dbReference type="ARBA" id="ARBA00022723"/>
    </source>
</evidence>
<dbReference type="Pfam" id="PF00067">
    <property type="entry name" value="p450"/>
    <property type="match status" value="1"/>
</dbReference>
<sequence>MFFEAPGFKLLSRVLVARVSGALILAYVSLRGFHYHFEIITTALIVLWMRQKFATNQDTKVCGALTPPQVKESSFKIISSLKVNHETGDLSNAFHEWSKQYGNTFTIKIFGQTRIMTLEPDHLKAILATKFDDFWKGPIQEENFNSFLGSGVFNSDDKMWK</sequence>
<dbReference type="GO" id="GO:0016301">
    <property type="term" value="F:kinase activity"/>
    <property type="evidence" value="ECO:0007669"/>
    <property type="project" value="UniProtKB-KW"/>
</dbReference>
<accession>A0ABR1IY09</accession>
<keyword evidence="3" id="KW-0349">Heme</keyword>
<dbReference type="SUPFAM" id="SSF48264">
    <property type="entry name" value="Cytochrome P450"/>
    <property type="match status" value="1"/>
</dbReference>
<evidence type="ECO:0000256" key="2">
    <source>
        <dbReference type="ARBA" id="ARBA00010617"/>
    </source>
</evidence>
<organism evidence="8 9">
    <name type="scientific">Marasmiellus scandens</name>
    <dbReference type="NCBI Taxonomy" id="2682957"/>
    <lineage>
        <taxon>Eukaryota</taxon>
        <taxon>Fungi</taxon>
        <taxon>Dikarya</taxon>
        <taxon>Basidiomycota</taxon>
        <taxon>Agaricomycotina</taxon>
        <taxon>Agaricomycetes</taxon>
        <taxon>Agaricomycetidae</taxon>
        <taxon>Agaricales</taxon>
        <taxon>Marasmiineae</taxon>
        <taxon>Omphalotaceae</taxon>
        <taxon>Marasmiellus</taxon>
    </lineage>
</organism>
<keyword evidence="9" id="KW-1185">Reference proteome</keyword>
<dbReference type="EMBL" id="JBANRG010000059">
    <property type="protein sequence ID" value="KAK7442239.1"/>
    <property type="molecule type" value="Genomic_DNA"/>
</dbReference>
<dbReference type="EC" id="1.14.14.1" evidence="8"/>
<comment type="cofactor">
    <cofactor evidence="1">
        <name>heme</name>
        <dbReference type="ChEBI" id="CHEBI:30413"/>
    </cofactor>
</comment>
<keyword evidence="7" id="KW-0503">Monooxygenase</keyword>
<protein>
    <submittedName>
        <fullName evidence="8">Protein kinase alk2</fullName>
        <ecNumber evidence="8">1.14.14.1</ecNumber>
    </submittedName>
</protein>
<dbReference type="Proteomes" id="UP001498398">
    <property type="component" value="Unassembled WGS sequence"/>
</dbReference>
<evidence type="ECO:0000256" key="6">
    <source>
        <dbReference type="ARBA" id="ARBA00023004"/>
    </source>
</evidence>
<dbReference type="InterPro" id="IPR047146">
    <property type="entry name" value="Cyt_P450_E_CYP52_fungi"/>
</dbReference>
<keyword evidence="5 8" id="KW-0560">Oxidoreductase</keyword>
<dbReference type="PANTHER" id="PTHR24287:SF1">
    <property type="entry name" value="P450, PUTATIVE (EUROFUNG)-RELATED"/>
    <property type="match status" value="1"/>
</dbReference>
<keyword evidence="4" id="KW-0479">Metal-binding</keyword>
<comment type="caution">
    <text evidence="8">The sequence shown here is derived from an EMBL/GenBank/DDBJ whole genome shotgun (WGS) entry which is preliminary data.</text>
</comment>
<gene>
    <name evidence="8" type="primary">ALK2_9</name>
    <name evidence="8" type="ORF">VKT23_016209</name>
</gene>
<dbReference type="Gene3D" id="1.10.630.10">
    <property type="entry name" value="Cytochrome P450"/>
    <property type="match status" value="1"/>
</dbReference>
<keyword evidence="8" id="KW-0808">Transferase</keyword>
<proteinExistence type="inferred from homology"/>
<dbReference type="GO" id="GO:0016712">
    <property type="term" value="F:oxidoreductase activity, acting on paired donors, with incorporation or reduction of molecular oxygen, reduced flavin or flavoprotein as one donor, and incorporation of one atom of oxygen"/>
    <property type="evidence" value="ECO:0007669"/>
    <property type="project" value="UniProtKB-EC"/>
</dbReference>
<comment type="similarity">
    <text evidence="2">Belongs to the cytochrome P450 family.</text>
</comment>
<evidence type="ECO:0000313" key="8">
    <source>
        <dbReference type="EMBL" id="KAK7442239.1"/>
    </source>
</evidence>
<reference evidence="8 9" key="1">
    <citation type="submission" date="2024-01" db="EMBL/GenBank/DDBJ databases">
        <title>A draft genome for the cacao thread blight pathogen Marasmiellus scandens.</title>
        <authorList>
            <person name="Baruah I.K."/>
            <person name="Leung J."/>
            <person name="Bukari Y."/>
            <person name="Amoako-Attah I."/>
            <person name="Meinhardt L.W."/>
            <person name="Bailey B.A."/>
            <person name="Cohen S.P."/>
        </authorList>
    </citation>
    <scope>NUCLEOTIDE SEQUENCE [LARGE SCALE GENOMIC DNA]</scope>
    <source>
        <strain evidence="8 9">GH-19</strain>
    </source>
</reference>
<evidence type="ECO:0000313" key="9">
    <source>
        <dbReference type="Proteomes" id="UP001498398"/>
    </source>
</evidence>
<dbReference type="InterPro" id="IPR036396">
    <property type="entry name" value="Cyt_P450_sf"/>
</dbReference>
<keyword evidence="8" id="KW-0418">Kinase</keyword>
<evidence type="ECO:0000256" key="7">
    <source>
        <dbReference type="ARBA" id="ARBA00023033"/>
    </source>
</evidence>